<comment type="subcellular location">
    <subcellularLocation>
        <location evidence="1">Mitochondrion</location>
    </subcellularLocation>
</comment>
<dbReference type="OrthoDB" id="10264412at2759"/>
<dbReference type="GO" id="GO:0000049">
    <property type="term" value="F:tRNA binding"/>
    <property type="evidence" value="ECO:0007669"/>
    <property type="project" value="InterPro"/>
</dbReference>
<evidence type="ECO:0000256" key="6">
    <source>
        <dbReference type="ARBA" id="ARBA00022840"/>
    </source>
</evidence>
<dbReference type="GO" id="GO:0005524">
    <property type="term" value="F:ATP binding"/>
    <property type="evidence" value="ECO:0007669"/>
    <property type="project" value="UniProtKB-KW"/>
</dbReference>
<dbReference type="InterPro" id="IPR001412">
    <property type="entry name" value="aa-tRNA-synth_I_CS"/>
</dbReference>
<proteinExistence type="inferred from homology"/>
<feature type="compositionally biased region" description="Polar residues" evidence="12">
    <location>
        <begin position="310"/>
        <end position="323"/>
    </location>
</feature>
<dbReference type="InterPro" id="IPR033708">
    <property type="entry name" value="Anticodon_Ile_BEm"/>
</dbReference>
<dbReference type="InterPro" id="IPR002300">
    <property type="entry name" value="aa-tRNA-synth_Ia"/>
</dbReference>
<dbReference type="GO" id="GO:0004822">
    <property type="term" value="F:isoleucine-tRNA ligase activity"/>
    <property type="evidence" value="ECO:0007669"/>
    <property type="project" value="UniProtKB-EC"/>
</dbReference>
<accession>A0A9P4S6W8</accession>
<dbReference type="InterPro" id="IPR009080">
    <property type="entry name" value="tRNAsynth_Ia_anticodon-bd"/>
</dbReference>
<dbReference type="Gene3D" id="3.40.50.620">
    <property type="entry name" value="HUPs"/>
    <property type="match status" value="2"/>
</dbReference>
<dbReference type="Pfam" id="PF03676">
    <property type="entry name" value="PHAF1"/>
    <property type="match status" value="2"/>
</dbReference>
<name>A0A9P4S6W8_9PEZI</name>
<evidence type="ECO:0000313" key="15">
    <source>
        <dbReference type="EMBL" id="KAF2837064.1"/>
    </source>
</evidence>
<dbReference type="FunFam" id="3.40.50.620:FF:000111">
    <property type="entry name" value="Mitochondrial isoleucyl-tRNA synthetase"/>
    <property type="match status" value="1"/>
</dbReference>
<dbReference type="Proteomes" id="UP000799429">
    <property type="component" value="Unassembled WGS sequence"/>
</dbReference>
<dbReference type="PANTHER" id="PTHR42765">
    <property type="entry name" value="SOLEUCYL-TRNA SYNTHETASE"/>
    <property type="match status" value="1"/>
</dbReference>
<feature type="domain" description="Methionyl/Valyl/Leucyl/Isoleucyl-tRNA synthetase anticodon-binding" evidence="14">
    <location>
        <begin position="1271"/>
        <end position="1424"/>
    </location>
</feature>
<dbReference type="Gene3D" id="1.10.10.830">
    <property type="entry name" value="Ile-tRNA synthetase CP2 domain-like"/>
    <property type="match status" value="1"/>
</dbReference>
<evidence type="ECO:0000256" key="4">
    <source>
        <dbReference type="ARBA" id="ARBA00022598"/>
    </source>
</evidence>
<dbReference type="Gene3D" id="1.10.730.20">
    <property type="match status" value="1"/>
</dbReference>
<dbReference type="PROSITE" id="PS00178">
    <property type="entry name" value="AA_TRNA_LIGASE_I"/>
    <property type="match status" value="1"/>
</dbReference>
<dbReference type="Pfam" id="PF08264">
    <property type="entry name" value="Anticodon_1"/>
    <property type="match status" value="1"/>
</dbReference>
<dbReference type="InterPro" id="IPR002301">
    <property type="entry name" value="Ile-tRNA-ligase"/>
</dbReference>
<evidence type="ECO:0000256" key="11">
    <source>
        <dbReference type="ARBA" id="ARBA00068280"/>
    </source>
</evidence>
<keyword evidence="6" id="KW-0067">ATP-binding</keyword>
<comment type="similarity">
    <text evidence="2">Belongs to the class-I aminoacyl-tRNA synthetase family.</text>
</comment>
<evidence type="ECO:0000259" key="14">
    <source>
        <dbReference type="Pfam" id="PF08264"/>
    </source>
</evidence>
<evidence type="ECO:0000256" key="1">
    <source>
        <dbReference type="ARBA" id="ARBA00004173"/>
    </source>
</evidence>
<dbReference type="SUPFAM" id="SSF50677">
    <property type="entry name" value="ValRS/IleRS/LeuRS editing domain"/>
    <property type="match status" value="1"/>
</dbReference>
<keyword evidence="8" id="KW-0030">Aminoacyl-tRNA synthetase</keyword>
<dbReference type="PRINTS" id="PR00984">
    <property type="entry name" value="TRNASYNTHILE"/>
</dbReference>
<evidence type="ECO:0000256" key="3">
    <source>
        <dbReference type="ARBA" id="ARBA00013165"/>
    </source>
</evidence>
<evidence type="ECO:0000256" key="9">
    <source>
        <dbReference type="ARBA" id="ARBA00032665"/>
    </source>
</evidence>
<keyword evidence="5" id="KW-0547">Nucleotide-binding</keyword>
<sequence>MAVVMEQEATVVYPGRGLGFMVLGASLHEIITRIKEDSRTYPSIGLLYDHISPISTPICVNLPRNGLRLRFDGPDQRLRLIEVMDFTKIYLKHEDMEITKPPHPADEHLGKASSTAGPNFKHVYYKLMGVTYAGEFIPPSSQDADQSKGTYVLSYPGVAFRFPLLASAWSPKVDFVSLLSSSAASPASAMAVFHGKSWPLARETLFTDPPINPRSLAIIEKGRDREPEEIELVRIHGAGDIELLRRPDAPPVWILLSRTTTQDLLFDIGPPDAIHRKTDRRLTIHKGQRPNGLSRTRSDSTGYPIVPDNFTDTDSSSVNTGTDLSDEEEGERVNGGPYEYFYCYYYHGFDLLISNATPPSLQSPTAPRREWDDPAWVPSEALHAVTKVILHGNIPGSYPFNRHRRCRWTLEHVPSGPHNEPLTSEMSWTEISGRLKEVYKHTYGSEEEERSLQRGMVVNRGWGDSPGSSCELLGGFEEHVSEQKKAMNPTEHGLGNTELFGFPGMVFEVMKNGAVSSMPRPSLPLRALYSSTLKLPKSSFPPRPSFPNPPLLHRCTDELYAWQHTHRRDAEKFVLHDGPPYANGPLHIGHAMNKVLKDLVCRFWMGQGKRVEYVPGWDCHGLPIEVKAVQKMKEEGKLTEALDDQSGRERAVRIREAAGRLAAETVESQKRGFREWGIIGDWDNAYRTMEKGFEMRQLGVFREMVAKGLIYRQYKPVYWSPSSGTALAEAELEYDENHKSTAAFVSFELTEWPETITKGDTDGSLSALIWTTTPWTLPANKAIAVHESMSYTIVTLKLGRTARWPKRNVIVATSRIGHLRSLLGEDSVRVVHGEFSGSLLTGKSKYINPLQGRSATPQPIIHADFVSSASGSGLVHFAPGHGMDDYNVCTKLSIPAFAPVDDQGCFTELALPDEPDLLKGLSVQTDGSKAVLDRLEDQVVHIHEVTHKYPVDWRTKQPVIVRATEQWFADVESIKDDALNALEDVTFIPETGRSRLESFIQARSQWCVSRQRAWGVPIPALYRTDTKCPQAVMTADTISHVMKVVEERGINAWWTDAEDDPAWVAPGLEGTYVRGKDTMDVWFDSGTSWTGLEKRQDTALADVYLEGTDQHRGWFQSSLLTHIAHQAATTKACGPMKAPFKTLITHGFTLDQDGRKMSKSLGNVIAPHEIINGTLLPPLKTEERKGKRKPPAADPNKPVYDAMGADALRLWVASSDYTRDVAIGQPVLQAVNTALHKYRVTFKWLLGVLSDYAPLSPFGSSSIPEPKLLIDRLALAQLAYASQATHIAYQSYNFPTVTTTLQKYLAGPLSAFYFESAKDRLYTGSTSDRLAAQTVLYHVFTELLQMLAPVCPLLIEEVWEHASPQLKVSRKSEEGEEWNPMRSIWRPFEYGGESVLQRLDVVLKVDKVIKALQEEARAENGLGGGLESDVLILLPRMKESEVVAEVLCKRMEEELAGIFVVSAVQVVTGSECVGRRIPLWNYEKEFVVNGVHGVVVVMRAHGEKCPRCWRRVAQKKETLCGRCEEVVKDME</sequence>
<dbReference type="NCBIfam" id="TIGR00392">
    <property type="entry name" value="ileS"/>
    <property type="match status" value="1"/>
</dbReference>
<dbReference type="Gene3D" id="3.90.740.10">
    <property type="entry name" value="Valyl/Leucyl/Isoleucyl-tRNA synthetase, editing domain"/>
    <property type="match status" value="1"/>
</dbReference>
<gene>
    <name evidence="15" type="ORF">M501DRAFT_1006968</name>
</gene>
<comment type="catalytic activity">
    <reaction evidence="10">
        <text>tRNA(Ile) + L-isoleucine + ATP = L-isoleucyl-tRNA(Ile) + AMP + diphosphate</text>
        <dbReference type="Rhea" id="RHEA:11060"/>
        <dbReference type="Rhea" id="RHEA-COMP:9666"/>
        <dbReference type="Rhea" id="RHEA-COMP:9695"/>
        <dbReference type="ChEBI" id="CHEBI:30616"/>
        <dbReference type="ChEBI" id="CHEBI:33019"/>
        <dbReference type="ChEBI" id="CHEBI:58045"/>
        <dbReference type="ChEBI" id="CHEBI:78442"/>
        <dbReference type="ChEBI" id="CHEBI:78528"/>
        <dbReference type="ChEBI" id="CHEBI:456215"/>
        <dbReference type="EC" id="6.1.1.5"/>
    </reaction>
</comment>
<keyword evidence="4" id="KW-0436">Ligase</keyword>
<dbReference type="GO" id="GO:0006428">
    <property type="term" value="P:isoleucyl-tRNA aminoacylation"/>
    <property type="evidence" value="ECO:0007669"/>
    <property type="project" value="InterPro"/>
</dbReference>
<evidence type="ECO:0000256" key="7">
    <source>
        <dbReference type="ARBA" id="ARBA00022917"/>
    </source>
</evidence>
<dbReference type="Pfam" id="PF00133">
    <property type="entry name" value="tRNA-synt_1"/>
    <property type="match status" value="1"/>
</dbReference>
<evidence type="ECO:0000256" key="8">
    <source>
        <dbReference type="ARBA" id="ARBA00023146"/>
    </source>
</evidence>
<feature type="compositionally biased region" description="Polar residues" evidence="12">
    <location>
        <begin position="291"/>
        <end position="301"/>
    </location>
</feature>
<keyword evidence="7" id="KW-0648">Protein biosynthesis</keyword>
<evidence type="ECO:0000259" key="13">
    <source>
        <dbReference type="Pfam" id="PF00133"/>
    </source>
</evidence>
<dbReference type="SUPFAM" id="SSF47323">
    <property type="entry name" value="Anticodon-binding domain of a subclass of class I aminoacyl-tRNA synthetases"/>
    <property type="match status" value="1"/>
</dbReference>
<dbReference type="InterPro" id="IPR005373">
    <property type="entry name" value="PHAF1"/>
</dbReference>
<reference evidence="15" key="1">
    <citation type="journal article" date="2020" name="Stud. Mycol.">
        <title>101 Dothideomycetes genomes: a test case for predicting lifestyles and emergence of pathogens.</title>
        <authorList>
            <person name="Haridas S."/>
            <person name="Albert R."/>
            <person name="Binder M."/>
            <person name="Bloem J."/>
            <person name="Labutti K."/>
            <person name="Salamov A."/>
            <person name="Andreopoulos B."/>
            <person name="Baker S."/>
            <person name="Barry K."/>
            <person name="Bills G."/>
            <person name="Bluhm B."/>
            <person name="Cannon C."/>
            <person name="Castanera R."/>
            <person name="Culley D."/>
            <person name="Daum C."/>
            <person name="Ezra D."/>
            <person name="Gonzalez J."/>
            <person name="Henrissat B."/>
            <person name="Kuo A."/>
            <person name="Liang C."/>
            <person name="Lipzen A."/>
            <person name="Lutzoni F."/>
            <person name="Magnuson J."/>
            <person name="Mondo S."/>
            <person name="Nolan M."/>
            <person name="Ohm R."/>
            <person name="Pangilinan J."/>
            <person name="Park H.-J."/>
            <person name="Ramirez L."/>
            <person name="Alfaro M."/>
            <person name="Sun H."/>
            <person name="Tritt A."/>
            <person name="Yoshinaga Y."/>
            <person name="Zwiers L.-H."/>
            <person name="Turgeon B."/>
            <person name="Goodwin S."/>
            <person name="Spatafora J."/>
            <person name="Crous P."/>
            <person name="Grigoriev I."/>
        </authorList>
    </citation>
    <scope>NUCLEOTIDE SEQUENCE</scope>
    <source>
        <strain evidence="15">CBS 101060</strain>
    </source>
</reference>
<evidence type="ECO:0000256" key="2">
    <source>
        <dbReference type="ARBA" id="ARBA00005594"/>
    </source>
</evidence>
<keyword evidence="16" id="KW-1185">Reference proteome</keyword>
<evidence type="ECO:0000313" key="16">
    <source>
        <dbReference type="Proteomes" id="UP000799429"/>
    </source>
</evidence>
<evidence type="ECO:0000256" key="5">
    <source>
        <dbReference type="ARBA" id="ARBA00022741"/>
    </source>
</evidence>
<dbReference type="CDD" id="cd07960">
    <property type="entry name" value="Anticodon_Ia_Ile_BEm"/>
    <property type="match status" value="1"/>
</dbReference>
<protein>
    <recommendedName>
        <fullName evidence="11">Isoleucine--tRNA ligase, mitochondrial</fullName>
        <ecNumber evidence="3">6.1.1.5</ecNumber>
    </recommendedName>
    <alternativeName>
        <fullName evidence="9">Isoleucyl-tRNA synthetase</fullName>
    </alternativeName>
</protein>
<dbReference type="EC" id="6.1.1.5" evidence="3"/>
<organism evidence="15 16">
    <name type="scientific">Patellaria atrata CBS 101060</name>
    <dbReference type="NCBI Taxonomy" id="1346257"/>
    <lineage>
        <taxon>Eukaryota</taxon>
        <taxon>Fungi</taxon>
        <taxon>Dikarya</taxon>
        <taxon>Ascomycota</taxon>
        <taxon>Pezizomycotina</taxon>
        <taxon>Dothideomycetes</taxon>
        <taxon>Dothideomycetes incertae sedis</taxon>
        <taxon>Patellariales</taxon>
        <taxon>Patellariaceae</taxon>
        <taxon>Patellaria</taxon>
    </lineage>
</organism>
<dbReference type="GO" id="GO:0002161">
    <property type="term" value="F:aminoacyl-tRNA deacylase activity"/>
    <property type="evidence" value="ECO:0007669"/>
    <property type="project" value="InterPro"/>
</dbReference>
<dbReference type="GO" id="GO:0032543">
    <property type="term" value="P:mitochondrial translation"/>
    <property type="evidence" value="ECO:0007669"/>
    <property type="project" value="TreeGrafter"/>
</dbReference>
<comment type="caution">
    <text evidence="15">The sequence shown here is derived from an EMBL/GenBank/DDBJ whole genome shotgun (WGS) entry which is preliminary data.</text>
</comment>
<feature type="domain" description="Aminoacyl-tRNA synthetase class Ia" evidence="13">
    <location>
        <begin position="558"/>
        <end position="1223"/>
    </location>
</feature>
<dbReference type="PANTHER" id="PTHR42765:SF1">
    <property type="entry name" value="ISOLEUCINE--TRNA LIGASE, MITOCHONDRIAL"/>
    <property type="match status" value="1"/>
</dbReference>
<dbReference type="GO" id="GO:0005739">
    <property type="term" value="C:mitochondrion"/>
    <property type="evidence" value="ECO:0007669"/>
    <property type="project" value="UniProtKB-SubCell"/>
</dbReference>
<feature type="region of interest" description="Disordered" evidence="12">
    <location>
        <begin position="287"/>
        <end position="332"/>
    </location>
</feature>
<dbReference type="InterPro" id="IPR014729">
    <property type="entry name" value="Rossmann-like_a/b/a_fold"/>
</dbReference>
<feature type="region of interest" description="Disordered" evidence="12">
    <location>
        <begin position="1178"/>
        <end position="1198"/>
    </location>
</feature>
<evidence type="ECO:0000256" key="10">
    <source>
        <dbReference type="ARBA" id="ARBA00048359"/>
    </source>
</evidence>
<dbReference type="SUPFAM" id="SSF52374">
    <property type="entry name" value="Nucleotidylyl transferase"/>
    <property type="match status" value="1"/>
</dbReference>
<dbReference type="EMBL" id="MU006101">
    <property type="protein sequence ID" value="KAF2837064.1"/>
    <property type="molecule type" value="Genomic_DNA"/>
</dbReference>
<dbReference type="InterPro" id="IPR013155">
    <property type="entry name" value="M/V/L/I-tRNA-synth_anticd-bd"/>
</dbReference>
<dbReference type="InterPro" id="IPR009008">
    <property type="entry name" value="Val/Leu/Ile-tRNA-synth_edit"/>
</dbReference>
<evidence type="ECO:0000256" key="12">
    <source>
        <dbReference type="SAM" id="MobiDB-lite"/>
    </source>
</evidence>
<dbReference type="InterPro" id="IPR050081">
    <property type="entry name" value="Ile-tRNA_ligase"/>
</dbReference>